<evidence type="ECO:0000313" key="7">
    <source>
        <dbReference type="EMBL" id="TWF79959.1"/>
    </source>
</evidence>
<dbReference type="OrthoDB" id="3175972at2"/>
<keyword evidence="5 6" id="KW-0472">Membrane</keyword>
<feature type="transmembrane region" description="Helical" evidence="6">
    <location>
        <begin position="143"/>
        <end position="169"/>
    </location>
</feature>
<dbReference type="Pfam" id="PF01810">
    <property type="entry name" value="LysE"/>
    <property type="match status" value="1"/>
</dbReference>
<proteinExistence type="predicted"/>
<gene>
    <name evidence="7" type="ORF">FHX44_115896</name>
</gene>
<keyword evidence="3 6" id="KW-0812">Transmembrane</keyword>
<evidence type="ECO:0000256" key="5">
    <source>
        <dbReference type="ARBA" id="ARBA00023136"/>
    </source>
</evidence>
<organism evidence="7 8">
    <name type="scientific">Pseudonocardia hierapolitana</name>
    <dbReference type="NCBI Taxonomy" id="1128676"/>
    <lineage>
        <taxon>Bacteria</taxon>
        <taxon>Bacillati</taxon>
        <taxon>Actinomycetota</taxon>
        <taxon>Actinomycetes</taxon>
        <taxon>Pseudonocardiales</taxon>
        <taxon>Pseudonocardiaceae</taxon>
        <taxon>Pseudonocardia</taxon>
    </lineage>
</organism>
<dbReference type="RefSeq" id="WP_147258719.1">
    <property type="nucleotide sequence ID" value="NZ_VIWU01000001.1"/>
</dbReference>
<keyword evidence="4 6" id="KW-1133">Transmembrane helix</keyword>
<feature type="transmembrane region" description="Helical" evidence="6">
    <location>
        <begin position="49"/>
        <end position="67"/>
    </location>
</feature>
<comment type="caution">
    <text evidence="7">The sequence shown here is derived from an EMBL/GenBank/DDBJ whole genome shotgun (WGS) entry which is preliminary data.</text>
</comment>
<dbReference type="GO" id="GO:0015171">
    <property type="term" value="F:amino acid transmembrane transporter activity"/>
    <property type="evidence" value="ECO:0007669"/>
    <property type="project" value="TreeGrafter"/>
</dbReference>
<feature type="transmembrane region" description="Helical" evidence="6">
    <location>
        <begin position="6"/>
        <end position="28"/>
    </location>
</feature>
<dbReference type="PANTHER" id="PTHR30086:SF20">
    <property type="entry name" value="ARGININE EXPORTER PROTEIN ARGO-RELATED"/>
    <property type="match status" value="1"/>
</dbReference>
<dbReference type="Proteomes" id="UP000321261">
    <property type="component" value="Unassembled WGS sequence"/>
</dbReference>
<protein>
    <submittedName>
        <fullName evidence="7">Threonine/homoserine/homoserine lactone efflux protein</fullName>
    </submittedName>
</protein>
<evidence type="ECO:0000256" key="4">
    <source>
        <dbReference type="ARBA" id="ARBA00022989"/>
    </source>
</evidence>
<dbReference type="PANTHER" id="PTHR30086">
    <property type="entry name" value="ARGININE EXPORTER PROTEIN ARGO"/>
    <property type="match status" value="1"/>
</dbReference>
<keyword evidence="8" id="KW-1185">Reference proteome</keyword>
<evidence type="ECO:0000256" key="6">
    <source>
        <dbReference type="SAM" id="Phobius"/>
    </source>
</evidence>
<comment type="subcellular location">
    <subcellularLocation>
        <location evidence="1">Cell membrane</location>
        <topology evidence="1">Multi-pass membrane protein</topology>
    </subcellularLocation>
</comment>
<feature type="transmembrane region" description="Helical" evidence="6">
    <location>
        <begin position="73"/>
        <end position="94"/>
    </location>
</feature>
<evidence type="ECO:0000256" key="1">
    <source>
        <dbReference type="ARBA" id="ARBA00004651"/>
    </source>
</evidence>
<accession>A0A561SYK8</accession>
<keyword evidence="2" id="KW-1003">Cell membrane</keyword>
<evidence type="ECO:0000313" key="8">
    <source>
        <dbReference type="Proteomes" id="UP000321261"/>
    </source>
</evidence>
<evidence type="ECO:0000256" key="3">
    <source>
        <dbReference type="ARBA" id="ARBA00022692"/>
    </source>
</evidence>
<sequence length="203" mass="20792">MTLERWTAFVGVLLVVVFTPGPDFAVVLRHSLGGPARGVRAAAGNVTGLAGHTTAAALGLSAVLAARPDVLTAIRLAGAAYLGWLAVQAIRAAFARDPAAAHPERARSPHPYLDGLATNLLNPKALLFFLGLIPQFVVPGPTVTAQLLLLAGTTVVAAVLWWTVVILAAARGRAVLGRARVRRAVDGVTGGVLLAVAVGIARG</sequence>
<dbReference type="EMBL" id="VIWU01000001">
    <property type="protein sequence ID" value="TWF79959.1"/>
    <property type="molecule type" value="Genomic_DNA"/>
</dbReference>
<dbReference type="GO" id="GO:0005886">
    <property type="term" value="C:plasma membrane"/>
    <property type="evidence" value="ECO:0007669"/>
    <property type="project" value="UniProtKB-SubCell"/>
</dbReference>
<reference evidence="7 8" key="1">
    <citation type="submission" date="2019-06" db="EMBL/GenBank/DDBJ databases">
        <title>Sequencing the genomes of 1000 actinobacteria strains.</title>
        <authorList>
            <person name="Klenk H.-P."/>
        </authorList>
    </citation>
    <scope>NUCLEOTIDE SEQUENCE [LARGE SCALE GENOMIC DNA]</scope>
    <source>
        <strain evidence="7 8">DSM 45671</strain>
    </source>
</reference>
<dbReference type="PIRSF" id="PIRSF006324">
    <property type="entry name" value="LeuE"/>
    <property type="match status" value="1"/>
</dbReference>
<evidence type="ECO:0000256" key="2">
    <source>
        <dbReference type="ARBA" id="ARBA00022475"/>
    </source>
</evidence>
<dbReference type="InterPro" id="IPR001123">
    <property type="entry name" value="LeuE-type"/>
</dbReference>
<dbReference type="AlphaFoldDB" id="A0A561SYK8"/>
<name>A0A561SYK8_9PSEU</name>
<feature type="transmembrane region" description="Helical" evidence="6">
    <location>
        <begin position="115"/>
        <end position="137"/>
    </location>
</feature>